<dbReference type="InterPro" id="IPR004638">
    <property type="entry name" value="EmrB-like"/>
</dbReference>
<dbReference type="InterPro" id="IPR011701">
    <property type="entry name" value="MFS"/>
</dbReference>
<evidence type="ECO:0000313" key="11">
    <source>
        <dbReference type="Proteomes" id="UP000759443"/>
    </source>
</evidence>
<evidence type="ECO:0000259" key="9">
    <source>
        <dbReference type="PROSITE" id="PS50850"/>
    </source>
</evidence>
<feature type="transmembrane region" description="Helical" evidence="8">
    <location>
        <begin position="93"/>
        <end position="113"/>
    </location>
</feature>
<organism evidence="10 11">
    <name type="scientific">Rhizobium halophytocola</name>
    <dbReference type="NCBI Taxonomy" id="735519"/>
    <lineage>
        <taxon>Bacteria</taxon>
        <taxon>Pseudomonadati</taxon>
        <taxon>Pseudomonadota</taxon>
        <taxon>Alphaproteobacteria</taxon>
        <taxon>Hyphomicrobiales</taxon>
        <taxon>Rhizobiaceae</taxon>
        <taxon>Rhizobium/Agrobacterium group</taxon>
        <taxon>Rhizobium</taxon>
    </lineage>
</organism>
<dbReference type="Pfam" id="PF07690">
    <property type="entry name" value="MFS_1"/>
    <property type="match status" value="1"/>
</dbReference>
<protein>
    <submittedName>
        <fullName evidence="10">DHA2 family multidrug resistance protein</fullName>
    </submittedName>
</protein>
<sequence>MAGTANPTAGAAAMAPAEEHMDPRKLIAFFAMVLGMFMSILDIQIVSASLSEIQAGLSAGSDEIAWVQTAYLIAEVIMIPLSGTLARIVSTRYLFAFSAAGFTAASALAATATNIDQMIVYRAIQGFIGGGMIPSVFAAAFTIFPPSKRNIVSPIIGLIATLAPTIGPTVGGYLSNAFSWHWLFLVNIVPGIIVTIVTYNFIDFDKPELKLFRRFDWWGLAAMAVFLGALEYVLEEGNANDWFNDDMIVIGAIASAIGCVVFFYRAFTVEFPVVDLTAFTNRNFTFGSMFSFVMGIGLYGLTYIYPVYLSAIRGYDALMIGETMFVSGLAMFFTAPLAGRLSSVLDLRLMMAIGFVSFAAGTWLMTGITADWDFWELFIPQILRGFGLMMCMVPINNIALGTLSPAKIRGASGLFNLTRNLGGAVGLAIINTVLTNRQDVHYQRLREGVHWGKPEAQDMVSSLTSKFDALGMDGASVAIKQMVGIVTRQAMVMSFSDIFLLLTGLFLIMVLGVTFIEKPAPQKGPGGGGH</sequence>
<keyword evidence="4" id="KW-1003">Cell membrane</keyword>
<dbReference type="PANTHER" id="PTHR42718:SF9">
    <property type="entry name" value="MAJOR FACILITATOR SUPERFAMILY MULTIDRUG TRANSPORTER MFSC"/>
    <property type="match status" value="1"/>
</dbReference>
<proteinExistence type="inferred from homology"/>
<feature type="transmembrane region" description="Helical" evidence="8">
    <location>
        <begin position="284"/>
        <end position="305"/>
    </location>
</feature>
<evidence type="ECO:0000313" key="10">
    <source>
        <dbReference type="EMBL" id="MBP1849020.1"/>
    </source>
</evidence>
<feature type="transmembrane region" description="Helical" evidence="8">
    <location>
        <begin position="180"/>
        <end position="202"/>
    </location>
</feature>
<feature type="transmembrane region" description="Helical" evidence="8">
    <location>
        <begin position="151"/>
        <end position="174"/>
    </location>
</feature>
<dbReference type="InterPro" id="IPR020846">
    <property type="entry name" value="MFS_dom"/>
</dbReference>
<evidence type="ECO:0000256" key="2">
    <source>
        <dbReference type="ARBA" id="ARBA00008537"/>
    </source>
</evidence>
<evidence type="ECO:0000256" key="5">
    <source>
        <dbReference type="ARBA" id="ARBA00022692"/>
    </source>
</evidence>
<keyword evidence="5 8" id="KW-0812">Transmembrane</keyword>
<feature type="domain" description="Major facilitator superfamily (MFS) profile" evidence="9">
    <location>
        <begin position="28"/>
        <end position="521"/>
    </location>
</feature>
<feature type="transmembrane region" description="Helical" evidence="8">
    <location>
        <begin position="317"/>
        <end position="337"/>
    </location>
</feature>
<comment type="subcellular location">
    <subcellularLocation>
        <location evidence="1">Cell membrane</location>
        <topology evidence="1">Multi-pass membrane protein</topology>
    </subcellularLocation>
</comment>
<dbReference type="NCBIfam" id="TIGR00711">
    <property type="entry name" value="efflux_EmrB"/>
    <property type="match status" value="1"/>
</dbReference>
<feature type="transmembrane region" description="Helical" evidence="8">
    <location>
        <begin position="349"/>
        <end position="370"/>
    </location>
</feature>
<keyword evidence="3" id="KW-0813">Transport</keyword>
<evidence type="ECO:0000256" key="1">
    <source>
        <dbReference type="ARBA" id="ARBA00004651"/>
    </source>
</evidence>
<feature type="transmembrane region" description="Helical" evidence="8">
    <location>
        <begin position="214"/>
        <end position="234"/>
    </location>
</feature>
<evidence type="ECO:0000256" key="8">
    <source>
        <dbReference type="SAM" id="Phobius"/>
    </source>
</evidence>
<dbReference type="CDD" id="cd17503">
    <property type="entry name" value="MFS_LmrB_MDR_like"/>
    <property type="match status" value="1"/>
</dbReference>
<feature type="transmembrane region" description="Helical" evidence="8">
    <location>
        <begin position="246"/>
        <end position="264"/>
    </location>
</feature>
<feature type="transmembrane region" description="Helical" evidence="8">
    <location>
        <begin position="26"/>
        <end position="45"/>
    </location>
</feature>
<evidence type="ECO:0000256" key="4">
    <source>
        <dbReference type="ARBA" id="ARBA00022475"/>
    </source>
</evidence>
<accession>A0ABS4DTL4</accession>
<dbReference type="Gene3D" id="1.20.1250.20">
    <property type="entry name" value="MFS general substrate transporter like domains"/>
    <property type="match status" value="1"/>
</dbReference>
<dbReference type="Gene3D" id="1.20.1720.10">
    <property type="entry name" value="Multidrug resistance protein D"/>
    <property type="match status" value="1"/>
</dbReference>
<evidence type="ECO:0000256" key="7">
    <source>
        <dbReference type="ARBA" id="ARBA00023136"/>
    </source>
</evidence>
<dbReference type="SUPFAM" id="SSF103473">
    <property type="entry name" value="MFS general substrate transporter"/>
    <property type="match status" value="1"/>
</dbReference>
<dbReference type="InterPro" id="IPR036259">
    <property type="entry name" value="MFS_trans_sf"/>
</dbReference>
<feature type="transmembrane region" description="Helical" evidence="8">
    <location>
        <begin position="382"/>
        <end position="400"/>
    </location>
</feature>
<evidence type="ECO:0000256" key="3">
    <source>
        <dbReference type="ARBA" id="ARBA00022448"/>
    </source>
</evidence>
<dbReference type="RefSeq" id="WP_209941800.1">
    <property type="nucleotide sequence ID" value="NZ_JAGGJU010000001.1"/>
</dbReference>
<dbReference type="Proteomes" id="UP000759443">
    <property type="component" value="Unassembled WGS sequence"/>
</dbReference>
<feature type="transmembrane region" description="Helical" evidence="8">
    <location>
        <begin position="119"/>
        <end position="144"/>
    </location>
</feature>
<dbReference type="EMBL" id="JAGGJU010000001">
    <property type="protein sequence ID" value="MBP1849020.1"/>
    <property type="molecule type" value="Genomic_DNA"/>
</dbReference>
<dbReference type="PROSITE" id="PS50850">
    <property type="entry name" value="MFS"/>
    <property type="match status" value="1"/>
</dbReference>
<keyword evidence="11" id="KW-1185">Reference proteome</keyword>
<gene>
    <name evidence="10" type="ORF">J2Z17_000437</name>
</gene>
<feature type="transmembrane region" description="Helical" evidence="8">
    <location>
        <begin position="498"/>
        <end position="516"/>
    </location>
</feature>
<dbReference type="PANTHER" id="PTHR42718">
    <property type="entry name" value="MAJOR FACILITATOR SUPERFAMILY MULTIDRUG TRANSPORTER MFSC"/>
    <property type="match status" value="1"/>
</dbReference>
<keyword evidence="7 8" id="KW-0472">Membrane</keyword>
<comment type="similarity">
    <text evidence="2">Belongs to the major facilitator superfamily. EmrB family.</text>
</comment>
<keyword evidence="6 8" id="KW-1133">Transmembrane helix</keyword>
<comment type="caution">
    <text evidence="10">The sequence shown here is derived from an EMBL/GenBank/DDBJ whole genome shotgun (WGS) entry which is preliminary data.</text>
</comment>
<name>A0ABS4DTL4_9HYPH</name>
<reference evidence="10 11" key="1">
    <citation type="submission" date="2021-03" db="EMBL/GenBank/DDBJ databases">
        <title>Genomic Encyclopedia of Type Strains, Phase IV (KMG-IV): sequencing the most valuable type-strain genomes for metagenomic binning, comparative biology and taxonomic classification.</title>
        <authorList>
            <person name="Goeker M."/>
        </authorList>
    </citation>
    <scope>NUCLEOTIDE SEQUENCE [LARGE SCALE GENOMIC DNA]</scope>
    <source>
        <strain evidence="10 11">DSM 21600</strain>
    </source>
</reference>
<feature type="transmembrane region" description="Helical" evidence="8">
    <location>
        <begin position="65"/>
        <end position="86"/>
    </location>
</feature>
<evidence type="ECO:0000256" key="6">
    <source>
        <dbReference type="ARBA" id="ARBA00022989"/>
    </source>
</evidence>